<evidence type="ECO:0000313" key="3">
    <source>
        <dbReference type="EnsemblMetazoa" id="XP_029346798.1"/>
    </source>
</evidence>
<sequence>MDTSIKNASILQFLKRKISNSPPRADNSLGSDVTKSGNPKPMKIHVTEQQQPNEEKISNGDTNVFQDHSKLTYHINSTLDAEHFLNILEKREKSIIERIDNDRRLQIKENRKHLIPIVECIIMCGRQELALRGHRGETNKTLSVNVNDSNNIGNFLSILKNRAKGDKFLRTDETTDISTSEQLTLCVRYIDEDGNLNEDFLKFIEVENLTGSHLSSAILNGLIECGLDCQYLIGQGYDGASNMSGKCRGVQSYVQTQYPKAVYVHCAAHSLNLAVSTASDIQQIRNCLGVIEKMWIQRYDSVNDFSELLPYVMLSLDEISEWKDSSDASMLRHAIDTEF</sequence>
<feature type="region of interest" description="Disordered" evidence="1">
    <location>
        <begin position="19"/>
        <end position="41"/>
    </location>
</feature>
<accession>A0A8R2NS33</accession>
<dbReference type="OrthoDB" id="6586262at2759"/>
<dbReference type="EnsemblMetazoa" id="XM_029490938.1">
    <property type="protein sequence ID" value="XP_029346798.1"/>
    <property type="gene ID" value="LOC103310890"/>
</dbReference>
<dbReference type="InterPro" id="IPR012337">
    <property type="entry name" value="RNaseH-like_sf"/>
</dbReference>
<evidence type="ECO:0000259" key="2">
    <source>
        <dbReference type="Pfam" id="PF14291"/>
    </source>
</evidence>
<dbReference type="KEGG" id="api:103310890"/>
<organism evidence="3 4">
    <name type="scientific">Acyrthosiphon pisum</name>
    <name type="common">Pea aphid</name>
    <dbReference type="NCBI Taxonomy" id="7029"/>
    <lineage>
        <taxon>Eukaryota</taxon>
        <taxon>Metazoa</taxon>
        <taxon>Ecdysozoa</taxon>
        <taxon>Arthropoda</taxon>
        <taxon>Hexapoda</taxon>
        <taxon>Insecta</taxon>
        <taxon>Pterygota</taxon>
        <taxon>Neoptera</taxon>
        <taxon>Paraneoptera</taxon>
        <taxon>Hemiptera</taxon>
        <taxon>Sternorrhyncha</taxon>
        <taxon>Aphidomorpha</taxon>
        <taxon>Aphidoidea</taxon>
        <taxon>Aphididae</taxon>
        <taxon>Macrosiphini</taxon>
        <taxon>Acyrthosiphon</taxon>
    </lineage>
</organism>
<feature type="compositionally biased region" description="Polar residues" evidence="1">
    <location>
        <begin position="28"/>
        <end position="37"/>
    </location>
</feature>
<dbReference type="PANTHER" id="PTHR45749:SF21">
    <property type="entry name" value="DUF4371 DOMAIN-CONTAINING PROTEIN"/>
    <property type="match status" value="1"/>
</dbReference>
<dbReference type="Proteomes" id="UP000007819">
    <property type="component" value="Chromosome A2"/>
</dbReference>
<reference evidence="4" key="1">
    <citation type="submission" date="2010-06" db="EMBL/GenBank/DDBJ databases">
        <authorList>
            <person name="Jiang H."/>
            <person name="Abraham K."/>
            <person name="Ali S."/>
            <person name="Alsbrooks S.L."/>
            <person name="Anim B.N."/>
            <person name="Anosike U.S."/>
            <person name="Attaway T."/>
            <person name="Bandaranaike D.P."/>
            <person name="Battles P.K."/>
            <person name="Bell S.N."/>
            <person name="Bell A.V."/>
            <person name="Beltran B."/>
            <person name="Bickham C."/>
            <person name="Bustamante Y."/>
            <person name="Caleb T."/>
            <person name="Canada A."/>
            <person name="Cardenas V."/>
            <person name="Carter K."/>
            <person name="Chacko J."/>
            <person name="Chandrabose M.N."/>
            <person name="Chavez D."/>
            <person name="Chavez A."/>
            <person name="Chen L."/>
            <person name="Chu H.-S."/>
            <person name="Claassen K.J."/>
            <person name="Cockrell R."/>
            <person name="Collins M."/>
            <person name="Cooper J.A."/>
            <person name="Cree A."/>
            <person name="Curry S.M."/>
            <person name="Da Y."/>
            <person name="Dao M.D."/>
            <person name="Das B."/>
            <person name="Davila M.-L."/>
            <person name="Davy-Carroll L."/>
            <person name="Denson S."/>
            <person name="Dinh H."/>
            <person name="Ebong V.E."/>
            <person name="Edwards J.R."/>
            <person name="Egan A."/>
            <person name="El-Daye J."/>
            <person name="Escobedo L."/>
            <person name="Fernandez S."/>
            <person name="Fernando P.R."/>
            <person name="Flagg N."/>
            <person name="Forbes L.D."/>
            <person name="Fowler R.G."/>
            <person name="Fu Q."/>
            <person name="Gabisi R.A."/>
            <person name="Ganer J."/>
            <person name="Garbino Pronczuk A."/>
            <person name="Garcia R.M."/>
            <person name="Garner T."/>
            <person name="Garrett T.E."/>
            <person name="Gonzalez D.A."/>
            <person name="Hamid H."/>
            <person name="Hawkins E.S."/>
            <person name="Hirani K."/>
            <person name="Hogues M.E."/>
            <person name="Hollins B."/>
            <person name="Hsiao C.-H."/>
            <person name="Jabil R."/>
            <person name="James M.L."/>
            <person name="Jhangiani S.N."/>
            <person name="Johnson B."/>
            <person name="Johnson Q."/>
            <person name="Joshi V."/>
            <person name="Kalu J.B."/>
            <person name="Kam C."/>
            <person name="Kashfia A."/>
            <person name="Keebler J."/>
            <person name="Kisamo H."/>
            <person name="Kovar C.L."/>
            <person name="Lago L.A."/>
            <person name="Lai C.-Y."/>
            <person name="Laidlaw J."/>
            <person name="Lara F."/>
            <person name="Le T.-K."/>
            <person name="Lee S.L."/>
            <person name="Legall F.H."/>
            <person name="Lemon S.J."/>
            <person name="Lewis L.R."/>
            <person name="Li B."/>
            <person name="Liu Y."/>
            <person name="Liu Y.-S."/>
            <person name="Lopez J."/>
            <person name="Lozado R.J."/>
            <person name="Lu J."/>
            <person name="Madu R.C."/>
            <person name="Maheshwari M."/>
            <person name="Maheshwari R."/>
            <person name="Malloy K."/>
            <person name="Martinez E."/>
            <person name="Mathew T."/>
            <person name="Mercado I.C."/>
            <person name="Mercado C."/>
            <person name="Meyer B."/>
            <person name="Montgomery K."/>
            <person name="Morgan M.B."/>
            <person name="Munidasa M."/>
            <person name="Nazareth L.V."/>
            <person name="Nelson J."/>
            <person name="Ng B.M."/>
            <person name="Nguyen N.B."/>
            <person name="Nguyen P.Q."/>
            <person name="Nguyen T."/>
            <person name="Obregon M."/>
            <person name="Okwuonu G.O."/>
            <person name="Onwere C.G."/>
            <person name="Orozco G."/>
            <person name="Parra A."/>
            <person name="Patel S."/>
            <person name="Patil S."/>
            <person name="Perez A."/>
            <person name="Perez Y."/>
            <person name="Pham C."/>
            <person name="Primus E.L."/>
            <person name="Pu L.-L."/>
            <person name="Puazo M."/>
            <person name="Qin X."/>
            <person name="Quiroz J.B."/>
            <person name="Reese J."/>
            <person name="Richards S."/>
            <person name="Rives C.M."/>
            <person name="Robberts R."/>
            <person name="Ruiz S.J."/>
            <person name="Ruiz M.J."/>
            <person name="Santibanez J."/>
            <person name="Schneider B.W."/>
            <person name="Sisson I."/>
            <person name="Smith M."/>
            <person name="Sodergren E."/>
            <person name="Song X.-Z."/>
            <person name="Song B.B."/>
            <person name="Summersgill H."/>
            <person name="Thelus R."/>
            <person name="Thornton R.D."/>
            <person name="Trejos Z.Y."/>
            <person name="Usmani K."/>
            <person name="Vattathil S."/>
            <person name="Villasana D."/>
            <person name="Walker D.L."/>
            <person name="Wang S."/>
            <person name="Wang K."/>
            <person name="White C.S."/>
            <person name="Williams A.C."/>
            <person name="Williamson J."/>
            <person name="Wilson K."/>
            <person name="Woghiren I.O."/>
            <person name="Woodworth J.R."/>
            <person name="Worley K.C."/>
            <person name="Wright R.A."/>
            <person name="Wu W."/>
            <person name="Young L."/>
            <person name="Zhang L."/>
            <person name="Zhang J."/>
            <person name="Zhu Y."/>
            <person name="Muzny D.M."/>
            <person name="Weinstock G."/>
            <person name="Gibbs R.A."/>
        </authorList>
    </citation>
    <scope>NUCLEOTIDE SEQUENCE [LARGE SCALE GENOMIC DNA]</scope>
    <source>
        <strain evidence="4">LSR1</strain>
    </source>
</reference>
<dbReference type="Pfam" id="PF14291">
    <property type="entry name" value="DUF4371"/>
    <property type="match status" value="1"/>
</dbReference>
<evidence type="ECO:0000313" key="4">
    <source>
        <dbReference type="Proteomes" id="UP000007819"/>
    </source>
</evidence>
<proteinExistence type="predicted"/>
<name>A0A8R2NS33_ACYPI</name>
<dbReference type="InterPro" id="IPR025398">
    <property type="entry name" value="DUF4371"/>
</dbReference>
<evidence type="ECO:0000256" key="1">
    <source>
        <dbReference type="SAM" id="MobiDB-lite"/>
    </source>
</evidence>
<dbReference type="GeneID" id="103310890"/>
<keyword evidence="4" id="KW-1185">Reference proteome</keyword>
<dbReference type="RefSeq" id="XP_029346798.1">
    <property type="nucleotide sequence ID" value="XM_029490938.1"/>
</dbReference>
<dbReference type="AlphaFoldDB" id="A0A8R2NS33"/>
<feature type="domain" description="DUF4371" evidence="2">
    <location>
        <begin position="169"/>
        <end position="248"/>
    </location>
</feature>
<reference evidence="3" key="2">
    <citation type="submission" date="2022-06" db="UniProtKB">
        <authorList>
            <consortium name="EnsemblMetazoa"/>
        </authorList>
    </citation>
    <scope>IDENTIFICATION</scope>
</reference>
<dbReference type="SUPFAM" id="SSF53098">
    <property type="entry name" value="Ribonuclease H-like"/>
    <property type="match status" value="1"/>
</dbReference>
<dbReference type="PANTHER" id="PTHR45749">
    <property type="match status" value="1"/>
</dbReference>
<protein>
    <recommendedName>
        <fullName evidence="2">DUF4371 domain-containing protein</fullName>
    </recommendedName>
</protein>